<proteinExistence type="predicted"/>
<evidence type="ECO:0000313" key="1">
    <source>
        <dbReference type="EMBL" id="QJA71185.1"/>
    </source>
</evidence>
<dbReference type="EMBL" id="MT141853">
    <property type="protein sequence ID" value="QJA71185.1"/>
    <property type="molecule type" value="Genomic_DNA"/>
</dbReference>
<organism evidence="1">
    <name type="scientific">viral metagenome</name>
    <dbReference type="NCBI Taxonomy" id="1070528"/>
    <lineage>
        <taxon>unclassified sequences</taxon>
        <taxon>metagenomes</taxon>
        <taxon>organismal metagenomes</taxon>
    </lineage>
</organism>
<reference evidence="1" key="1">
    <citation type="submission" date="2020-03" db="EMBL/GenBank/DDBJ databases">
        <title>The deep terrestrial virosphere.</title>
        <authorList>
            <person name="Holmfeldt K."/>
            <person name="Nilsson E."/>
            <person name="Simone D."/>
            <person name="Lopez-Fernandez M."/>
            <person name="Wu X."/>
            <person name="de Brujin I."/>
            <person name="Lundin D."/>
            <person name="Andersson A."/>
            <person name="Bertilsson S."/>
            <person name="Dopson M."/>
        </authorList>
    </citation>
    <scope>NUCLEOTIDE SEQUENCE</scope>
    <source>
        <strain evidence="1">MM415A03341</strain>
    </source>
</reference>
<accession>A0A6M3JQ96</accession>
<gene>
    <name evidence="1" type="ORF">MM415A03341_0003</name>
</gene>
<sequence>MKHGDPLQKMQDLLDCLQGDDNITFFAGFFEPDSANFICTAKGDIKFLTALLSTLLSKVEETNPGARAKILETCFLIAKRDKLMSNFNGQDAAIDPSTIH</sequence>
<name>A0A6M3JQ96_9ZZZZ</name>
<dbReference type="AlphaFoldDB" id="A0A6M3JQ96"/>
<protein>
    <submittedName>
        <fullName evidence="1">Uncharacterized protein</fullName>
    </submittedName>
</protein>